<evidence type="ECO:0000256" key="9">
    <source>
        <dbReference type="ARBA" id="ARBA00022842"/>
    </source>
</evidence>
<dbReference type="InterPro" id="IPR002139">
    <property type="entry name" value="Ribo/fructo_kinase"/>
</dbReference>
<comment type="activity regulation">
    <text evidence="12">Activated by a monovalent cation that binds near, but not in, the active site. The most likely occupant of the site in vivo is potassium. Ion binding induces a conformational change that may alter substrate affinity.</text>
</comment>
<keyword evidence="9 12" id="KW-0460">Magnesium</keyword>
<keyword evidence="12" id="KW-0963">Cytoplasm</keyword>
<feature type="binding site" evidence="12">
    <location>
        <position position="252"/>
    </location>
    <ligand>
        <name>substrate</name>
    </ligand>
</feature>
<comment type="caution">
    <text evidence="12">Lacks conserved residue(s) required for the propagation of feature annotation.</text>
</comment>
<dbReference type="EC" id="2.7.1.15" evidence="2 12"/>
<feature type="binding site" evidence="12">
    <location>
        <begin position="219"/>
        <end position="224"/>
    </location>
    <ligand>
        <name>ATP</name>
        <dbReference type="ChEBI" id="CHEBI:30616"/>
    </ligand>
</feature>
<dbReference type="CDD" id="cd01174">
    <property type="entry name" value="ribokinase"/>
    <property type="match status" value="1"/>
</dbReference>
<feature type="binding site" evidence="12">
    <location>
        <position position="139"/>
    </location>
    <ligand>
        <name>substrate</name>
    </ligand>
</feature>
<dbReference type="GO" id="GO:0004747">
    <property type="term" value="F:ribokinase activity"/>
    <property type="evidence" value="ECO:0007669"/>
    <property type="project" value="UniProtKB-UniRule"/>
</dbReference>
<feature type="domain" description="Carbohydrate kinase PfkB" evidence="13">
    <location>
        <begin position="1"/>
        <end position="294"/>
    </location>
</feature>
<keyword evidence="15" id="KW-1185">Reference proteome</keyword>
<feature type="binding site" evidence="12">
    <location>
        <begin position="11"/>
        <end position="13"/>
    </location>
    <ligand>
        <name>substrate</name>
    </ligand>
</feature>
<dbReference type="RefSeq" id="WP_093248994.1">
    <property type="nucleotide sequence ID" value="NZ_FNGP01000001.1"/>
</dbReference>
<comment type="subcellular location">
    <subcellularLocation>
        <location evidence="12">Cytoplasm</location>
    </subcellularLocation>
</comment>
<feature type="binding site" evidence="12">
    <location>
        <position position="180"/>
    </location>
    <ligand>
        <name>ATP</name>
        <dbReference type="ChEBI" id="CHEBI:30616"/>
    </ligand>
</feature>
<dbReference type="UniPathway" id="UPA00916">
    <property type="reaction ID" value="UER00889"/>
</dbReference>
<dbReference type="PROSITE" id="PS00584">
    <property type="entry name" value="PFKB_KINASES_2"/>
    <property type="match status" value="1"/>
</dbReference>
<accession>A0A1G9I7C2</accession>
<keyword evidence="6 12" id="KW-0547">Nucleotide-binding</keyword>
<dbReference type="SUPFAM" id="SSF53613">
    <property type="entry name" value="Ribokinase-like"/>
    <property type="match status" value="1"/>
</dbReference>
<evidence type="ECO:0000256" key="12">
    <source>
        <dbReference type="HAMAP-Rule" id="MF_01987"/>
    </source>
</evidence>
<evidence type="ECO:0000259" key="13">
    <source>
        <dbReference type="Pfam" id="PF00294"/>
    </source>
</evidence>
<evidence type="ECO:0000256" key="5">
    <source>
        <dbReference type="ARBA" id="ARBA00022723"/>
    </source>
</evidence>
<gene>
    <name evidence="12" type="primary">rbsK</name>
    <name evidence="14" type="ORF">SAMN04488242_0751</name>
</gene>
<comment type="pathway">
    <text evidence="12">Carbohydrate metabolism; D-ribose degradation; D-ribose 5-phosphate from beta-D-ribopyranose: step 2/2.</text>
</comment>
<dbReference type="Pfam" id="PF00294">
    <property type="entry name" value="PfkB"/>
    <property type="match status" value="1"/>
</dbReference>
<keyword evidence="8 12" id="KW-0067">ATP-binding</keyword>
<evidence type="ECO:0000256" key="3">
    <source>
        <dbReference type="ARBA" id="ARBA00016943"/>
    </source>
</evidence>
<feature type="binding site" evidence="12">
    <location>
        <position position="282"/>
    </location>
    <ligand>
        <name>K(+)</name>
        <dbReference type="ChEBI" id="CHEBI:29103"/>
    </ligand>
</feature>
<feature type="binding site" evidence="12">
    <location>
        <position position="287"/>
    </location>
    <ligand>
        <name>K(+)</name>
        <dbReference type="ChEBI" id="CHEBI:29103"/>
    </ligand>
</feature>
<comment type="similarity">
    <text evidence="12">Belongs to the carbohydrate kinase PfkB family. Ribokinase subfamily.</text>
</comment>
<feature type="binding site" evidence="12">
    <location>
        <begin position="39"/>
        <end position="43"/>
    </location>
    <ligand>
        <name>substrate</name>
    </ligand>
</feature>
<dbReference type="EMBL" id="FNGP01000001">
    <property type="protein sequence ID" value="SDL20724.1"/>
    <property type="molecule type" value="Genomic_DNA"/>
</dbReference>
<dbReference type="InterPro" id="IPR029056">
    <property type="entry name" value="Ribokinase-like"/>
</dbReference>
<evidence type="ECO:0000256" key="2">
    <source>
        <dbReference type="ARBA" id="ARBA00012035"/>
    </source>
</evidence>
<evidence type="ECO:0000313" key="15">
    <source>
        <dbReference type="Proteomes" id="UP000199475"/>
    </source>
</evidence>
<feature type="binding site" evidence="12">
    <location>
        <position position="291"/>
    </location>
    <ligand>
        <name>K(+)</name>
        <dbReference type="ChEBI" id="CHEBI:29103"/>
    </ligand>
</feature>
<comment type="similarity">
    <text evidence="1">Belongs to the carbohydrate kinase pfkB family.</text>
</comment>
<comment type="subunit">
    <text evidence="12">Homodimer.</text>
</comment>
<dbReference type="InterPro" id="IPR011877">
    <property type="entry name" value="Ribokinase"/>
</dbReference>
<feature type="binding site" evidence="12">
    <location>
        <begin position="251"/>
        <end position="252"/>
    </location>
    <ligand>
        <name>ATP</name>
        <dbReference type="ChEBI" id="CHEBI:30616"/>
    </ligand>
</feature>
<evidence type="ECO:0000256" key="1">
    <source>
        <dbReference type="ARBA" id="ARBA00005380"/>
    </source>
</evidence>
<sequence length="304" mass="30841">MSQVVIVGSINADLAVDVERHPLPGETLHGSDVVYSPGGKGANQAVAAASLGANVTMVGAVGNDANAEVALERLAASAVDRSRIRRTDAPTGLAIVVVDERGENTIIVAPGANALMDAAMVEEAADVVREADVVVMQAEIPVSGIERAAELVAGRLVFNLAPVTEVPREVLRRADPLVVNEHEGRLALRMLTGRDAADSTDEAIVDGLVAAGCRSVVMTLGSRGSIVHDGSGGAAAIPSAKVDVVDSTGAGDAFVGALVKGLAEGATLVDAARYASRVGAFACTRKGAQTSYPTTADPLPELPA</sequence>
<dbReference type="PANTHER" id="PTHR10584">
    <property type="entry name" value="SUGAR KINASE"/>
    <property type="match status" value="1"/>
</dbReference>
<keyword evidence="11 12" id="KW-0119">Carbohydrate metabolism</keyword>
<organism evidence="14 15">
    <name type="scientific">Tessaracoccus oleiagri</name>
    <dbReference type="NCBI Taxonomy" id="686624"/>
    <lineage>
        <taxon>Bacteria</taxon>
        <taxon>Bacillati</taxon>
        <taxon>Actinomycetota</taxon>
        <taxon>Actinomycetes</taxon>
        <taxon>Propionibacteriales</taxon>
        <taxon>Propionibacteriaceae</taxon>
        <taxon>Tessaracoccus</taxon>
    </lineage>
</organism>
<dbReference type="HAMAP" id="MF_01987">
    <property type="entry name" value="Ribokinase"/>
    <property type="match status" value="1"/>
</dbReference>
<evidence type="ECO:0000256" key="6">
    <source>
        <dbReference type="ARBA" id="ARBA00022741"/>
    </source>
</evidence>
<comment type="catalytic activity">
    <reaction evidence="12">
        <text>D-ribose + ATP = D-ribose 5-phosphate + ADP + H(+)</text>
        <dbReference type="Rhea" id="RHEA:13697"/>
        <dbReference type="ChEBI" id="CHEBI:15378"/>
        <dbReference type="ChEBI" id="CHEBI:30616"/>
        <dbReference type="ChEBI" id="CHEBI:47013"/>
        <dbReference type="ChEBI" id="CHEBI:78346"/>
        <dbReference type="ChEBI" id="CHEBI:456216"/>
        <dbReference type="EC" id="2.7.1.15"/>
    </reaction>
</comment>
<evidence type="ECO:0000313" key="14">
    <source>
        <dbReference type="EMBL" id="SDL20724.1"/>
    </source>
</evidence>
<dbReference type="GO" id="GO:0005524">
    <property type="term" value="F:ATP binding"/>
    <property type="evidence" value="ECO:0007669"/>
    <property type="project" value="UniProtKB-UniRule"/>
</dbReference>
<dbReference type="PANTHER" id="PTHR10584:SF166">
    <property type="entry name" value="RIBOKINASE"/>
    <property type="match status" value="1"/>
</dbReference>
<dbReference type="InterPro" id="IPR011611">
    <property type="entry name" value="PfkB_dom"/>
</dbReference>
<dbReference type="OrthoDB" id="9775849at2"/>
<feature type="binding site" evidence="12">
    <location>
        <position position="248"/>
    </location>
    <ligand>
        <name>K(+)</name>
        <dbReference type="ChEBI" id="CHEBI:29103"/>
    </ligand>
</feature>
<evidence type="ECO:0000256" key="11">
    <source>
        <dbReference type="ARBA" id="ARBA00023277"/>
    </source>
</evidence>
<keyword evidence="10 12" id="KW-0630">Potassium</keyword>
<dbReference type="InterPro" id="IPR002173">
    <property type="entry name" value="Carboh/pur_kinase_PfkB_CS"/>
</dbReference>
<name>A0A1G9I7C2_9ACTN</name>
<evidence type="ECO:0000256" key="4">
    <source>
        <dbReference type="ARBA" id="ARBA00022679"/>
    </source>
</evidence>
<keyword evidence="5 12" id="KW-0479">Metal-binding</keyword>
<comment type="cofactor">
    <cofactor evidence="12">
        <name>Mg(2+)</name>
        <dbReference type="ChEBI" id="CHEBI:18420"/>
    </cofactor>
    <text evidence="12">Requires a divalent cation, most likely magnesium in vivo, as an electrophilic catalyst to aid phosphoryl group transfer. It is the chelate of the metal and the nucleotide that is the actual substrate.</text>
</comment>
<feature type="binding site" evidence="12">
    <location>
        <position position="285"/>
    </location>
    <ligand>
        <name>K(+)</name>
        <dbReference type="ChEBI" id="CHEBI:29103"/>
    </ligand>
</feature>
<evidence type="ECO:0000256" key="7">
    <source>
        <dbReference type="ARBA" id="ARBA00022777"/>
    </source>
</evidence>
<evidence type="ECO:0000256" key="10">
    <source>
        <dbReference type="ARBA" id="ARBA00022958"/>
    </source>
</evidence>
<protein>
    <recommendedName>
        <fullName evidence="3 12">Ribokinase</fullName>
        <shortName evidence="12">RK</shortName>
        <ecNumber evidence="2 12">2.7.1.15</ecNumber>
    </recommendedName>
</protein>
<evidence type="ECO:0000256" key="8">
    <source>
        <dbReference type="ARBA" id="ARBA00022840"/>
    </source>
</evidence>
<feature type="active site" description="Proton acceptor" evidence="12">
    <location>
        <position position="252"/>
    </location>
</feature>
<dbReference type="STRING" id="686624.SAMN04488242_0751"/>
<dbReference type="Gene3D" id="3.40.1190.20">
    <property type="match status" value="1"/>
</dbReference>
<dbReference type="GO" id="GO:0019303">
    <property type="term" value="P:D-ribose catabolic process"/>
    <property type="evidence" value="ECO:0007669"/>
    <property type="project" value="UniProtKB-UniRule"/>
</dbReference>
<dbReference type="PRINTS" id="PR00990">
    <property type="entry name" value="RIBOKINASE"/>
</dbReference>
<keyword evidence="4 12" id="KW-0808">Transferase</keyword>
<feature type="binding site" evidence="12">
    <location>
        <position position="246"/>
    </location>
    <ligand>
        <name>K(+)</name>
        <dbReference type="ChEBI" id="CHEBI:29103"/>
    </ligand>
</feature>
<dbReference type="GO" id="GO:0005829">
    <property type="term" value="C:cytosol"/>
    <property type="evidence" value="ECO:0007669"/>
    <property type="project" value="TreeGrafter"/>
</dbReference>
<reference evidence="14 15" key="1">
    <citation type="submission" date="2016-10" db="EMBL/GenBank/DDBJ databases">
        <authorList>
            <person name="de Groot N.N."/>
        </authorList>
    </citation>
    <scope>NUCLEOTIDE SEQUENCE [LARGE SCALE GENOMIC DNA]</scope>
    <source>
        <strain evidence="14 15">CGMCC 1.9159</strain>
    </source>
</reference>
<keyword evidence="7 12" id="KW-0418">Kinase</keyword>
<comment type="function">
    <text evidence="12">Catalyzes the phosphorylation of ribose at O-5 in a reaction requiring ATP and magnesium. The resulting D-ribose-5-phosphate can then be used either for sythesis of nucleotides, histidine, and tryptophan, or as a component of the pentose phosphate pathway.</text>
</comment>
<dbReference type="GO" id="GO:0046872">
    <property type="term" value="F:metal ion binding"/>
    <property type="evidence" value="ECO:0007669"/>
    <property type="project" value="UniProtKB-KW"/>
</dbReference>
<proteinExistence type="inferred from homology"/>
<dbReference type="Proteomes" id="UP000199475">
    <property type="component" value="Unassembled WGS sequence"/>
</dbReference>
<dbReference type="AlphaFoldDB" id="A0A1G9I7C2"/>